<dbReference type="SMART" id="SM01349">
    <property type="entry name" value="TOG"/>
    <property type="match status" value="1"/>
</dbReference>
<dbReference type="InterPro" id="IPR034085">
    <property type="entry name" value="TOG"/>
</dbReference>
<gene>
    <name evidence="3" type="ORF">AXF42_Ash001231</name>
</gene>
<dbReference type="EMBL" id="KZ451950">
    <property type="protein sequence ID" value="PKA59138.1"/>
    <property type="molecule type" value="Genomic_DNA"/>
</dbReference>
<dbReference type="PANTHER" id="PTHR21567">
    <property type="entry name" value="CLASP"/>
    <property type="match status" value="1"/>
</dbReference>
<reference evidence="3 4" key="1">
    <citation type="journal article" date="2017" name="Nature">
        <title>The Apostasia genome and the evolution of orchids.</title>
        <authorList>
            <person name="Zhang G.Q."/>
            <person name="Liu K.W."/>
            <person name="Li Z."/>
            <person name="Lohaus R."/>
            <person name="Hsiao Y.Y."/>
            <person name="Niu S.C."/>
            <person name="Wang J.Y."/>
            <person name="Lin Y.C."/>
            <person name="Xu Q."/>
            <person name="Chen L.J."/>
            <person name="Yoshida K."/>
            <person name="Fujiwara S."/>
            <person name="Wang Z.W."/>
            <person name="Zhang Y.Q."/>
            <person name="Mitsuda N."/>
            <person name="Wang M."/>
            <person name="Liu G.H."/>
            <person name="Pecoraro L."/>
            <person name="Huang H.X."/>
            <person name="Xiao X.J."/>
            <person name="Lin M."/>
            <person name="Wu X.Y."/>
            <person name="Wu W.L."/>
            <person name="Chen Y.Y."/>
            <person name="Chang S.B."/>
            <person name="Sakamoto S."/>
            <person name="Ohme-Takagi M."/>
            <person name="Yagi M."/>
            <person name="Zeng S.J."/>
            <person name="Shen C.Y."/>
            <person name="Yeh C.M."/>
            <person name="Luo Y.B."/>
            <person name="Tsai W.C."/>
            <person name="Van de Peer Y."/>
            <person name="Liu Z.J."/>
        </authorList>
    </citation>
    <scope>NUCLEOTIDE SEQUENCE [LARGE SCALE GENOMIC DNA]</scope>
    <source>
        <strain evidence="4">cv. Shenzhen</strain>
        <tissue evidence="3">Stem</tissue>
    </source>
</reference>
<dbReference type="InterPro" id="IPR011989">
    <property type="entry name" value="ARM-like"/>
</dbReference>
<dbReference type="SUPFAM" id="SSF48371">
    <property type="entry name" value="ARM repeat"/>
    <property type="match status" value="1"/>
</dbReference>
<dbReference type="EC" id="3.1.26.-" evidence="3"/>
<dbReference type="Proteomes" id="UP000236161">
    <property type="component" value="Unassembled WGS sequence"/>
</dbReference>
<dbReference type="GO" id="GO:0016787">
    <property type="term" value="F:hydrolase activity"/>
    <property type="evidence" value="ECO:0007669"/>
    <property type="project" value="UniProtKB-KW"/>
</dbReference>
<dbReference type="Pfam" id="PF12348">
    <property type="entry name" value="CLASP_N"/>
    <property type="match status" value="1"/>
</dbReference>
<protein>
    <submittedName>
        <fullName evidence="3">Endoribonuclease Dicer</fullName>
        <ecNumber evidence="3">3.1.26.-</ecNumber>
    </submittedName>
</protein>
<name>A0A2I0AUC0_9ASPA</name>
<dbReference type="OrthoDB" id="63891at2759"/>
<dbReference type="GO" id="GO:0000226">
    <property type="term" value="P:microtubule cytoskeleton organization"/>
    <property type="evidence" value="ECO:0007669"/>
    <property type="project" value="TreeGrafter"/>
</dbReference>
<feature type="region of interest" description="Disordered" evidence="1">
    <location>
        <begin position="1"/>
        <end position="22"/>
    </location>
</feature>
<proteinExistence type="predicted"/>
<dbReference type="GO" id="GO:0008017">
    <property type="term" value="F:microtubule binding"/>
    <property type="evidence" value="ECO:0007669"/>
    <property type="project" value="TreeGrafter"/>
</dbReference>
<accession>A0A2I0AUC0</accession>
<keyword evidence="3" id="KW-0378">Hydrolase</keyword>
<dbReference type="AlphaFoldDB" id="A0A2I0AUC0"/>
<evidence type="ECO:0000313" key="4">
    <source>
        <dbReference type="Proteomes" id="UP000236161"/>
    </source>
</evidence>
<evidence type="ECO:0000313" key="3">
    <source>
        <dbReference type="EMBL" id="PKA59138.1"/>
    </source>
</evidence>
<evidence type="ECO:0000259" key="2">
    <source>
        <dbReference type="SMART" id="SM01349"/>
    </source>
</evidence>
<organism evidence="3 4">
    <name type="scientific">Apostasia shenzhenica</name>
    <dbReference type="NCBI Taxonomy" id="1088818"/>
    <lineage>
        <taxon>Eukaryota</taxon>
        <taxon>Viridiplantae</taxon>
        <taxon>Streptophyta</taxon>
        <taxon>Embryophyta</taxon>
        <taxon>Tracheophyta</taxon>
        <taxon>Spermatophyta</taxon>
        <taxon>Magnoliopsida</taxon>
        <taxon>Liliopsida</taxon>
        <taxon>Asparagales</taxon>
        <taxon>Orchidaceae</taxon>
        <taxon>Apostasioideae</taxon>
        <taxon>Apostasia</taxon>
    </lineage>
</organism>
<evidence type="ECO:0000256" key="1">
    <source>
        <dbReference type="SAM" id="MobiDB-lite"/>
    </source>
</evidence>
<feature type="domain" description="TOG" evidence="2">
    <location>
        <begin position="78"/>
        <end position="314"/>
    </location>
</feature>
<sequence>MSTNALRDLNGPAVPELEKKNENSSKGNFIKVTLENNSEILGKFQNLSSSSVTLQNGSGVESNGEIGNVEVEYVETENLVDLLLVDETVNVTLLARLDSKDWVSVCEALNNVRQLSFYHMEKLTDMLGDLVSKIVKSLKNPRSAVCKTAIMTAADIFKVYNDRIIEFLDPMLVQLLLKSSQDKRFVCDASETALIAMTTWISPSLLLSKLLPYLKNKNPRIRAKASMCFSRSVSQLGDEGIKRYGIDKLIQIAASQLSDQLPESREAARTLVMELQTFYERSQSSSSEDLSLDSESTSWEAFCQSELSPLSAQAILRVTSTAKEGSVLGC</sequence>
<dbReference type="PANTHER" id="PTHR21567:SF62">
    <property type="entry name" value="ARM REPEAT SUPERFAMILY PROTEIN"/>
    <property type="match status" value="1"/>
</dbReference>
<dbReference type="Gene3D" id="1.25.10.10">
    <property type="entry name" value="Leucine-rich Repeat Variant"/>
    <property type="match status" value="1"/>
</dbReference>
<keyword evidence="4" id="KW-1185">Reference proteome</keyword>
<dbReference type="GO" id="GO:0005881">
    <property type="term" value="C:cytoplasmic microtubule"/>
    <property type="evidence" value="ECO:0007669"/>
    <property type="project" value="TreeGrafter"/>
</dbReference>
<dbReference type="InterPro" id="IPR016024">
    <property type="entry name" value="ARM-type_fold"/>
</dbReference>
<dbReference type="InterPro" id="IPR024395">
    <property type="entry name" value="CLASP_N_dom"/>
</dbReference>